<evidence type="ECO:0000313" key="4">
    <source>
        <dbReference type="EMBL" id="KAK6617170.1"/>
    </source>
</evidence>
<keyword evidence="2" id="KW-0677">Repeat</keyword>
<dbReference type="SUPFAM" id="SSF117281">
    <property type="entry name" value="Kelch motif"/>
    <property type="match status" value="1"/>
</dbReference>
<sequence>MADILCTDMKKLDYSIYKCSSFATSYTPDNIQEDKSNDQSSRWSSETNYLPEFLILKLRYPSLVESITFGKYEKTHICNLKKFKIYGGMTEICSLELLDGGMKNDSTPENFKLKPMIDGHNVPCRFIKIVPLQCWGPSFNFSIWFVELRGIDDWSVVRPCLEWFNMQQEQEVIRLCLKHFRRYNYNDAFTALQAQTKVPLEDKFLTKLHTLLVDEGLFEGTEEFLEKAVTDGYFTEYINKQDYRPLWAPMCLGEREIRPGMRGGHQMCIDSQTETVYLFGGWDGNQDMSDFWSYHVPSCKWNLISRDTEAEGGPSSRSCHKICIDPERRQIFTLGRYLDNQFRTQENLKSDFYMYDIESNTWTLISEDTAHMGGPQLLFDHQMCMDVQKRTIYVFGGRILTPSFGSEERTGCIGLMGVDEMKFSGLYSYHVATNTWTQLYDDIATGILRSGVRTLKCRSGHSMLFHPGSRKLFIFAGQRSKEYLNDFFTYNVDSGEIQQISEGSRRDSNVPGPGFTQRATIDANLNEIYVLLGLSKDKEKRNDNVQHSFWVYSISRNSWTCIYKNENMGENYWNKMQHIEPCPRFAHQLVYDHINRVHYLFGGNPGRSYMPKLRLDDFWRLHLSRPSQLWLLQKFKFMIRKHRLEELAMENSLSALNYLQTAVSDIIDHEDPEQTKEFQLLAAVLFQKQHCVELSGDAKDVEVHIREQRIQLFDNLVEYFPSHMTQPKYNLRDVIQLRIEK</sequence>
<keyword evidence="1" id="KW-0880">Kelch repeat</keyword>
<organism evidence="4 5">
    <name type="scientific">Polyplax serrata</name>
    <name type="common">Common mouse louse</name>
    <dbReference type="NCBI Taxonomy" id="468196"/>
    <lineage>
        <taxon>Eukaryota</taxon>
        <taxon>Metazoa</taxon>
        <taxon>Ecdysozoa</taxon>
        <taxon>Arthropoda</taxon>
        <taxon>Hexapoda</taxon>
        <taxon>Insecta</taxon>
        <taxon>Pterygota</taxon>
        <taxon>Neoptera</taxon>
        <taxon>Paraneoptera</taxon>
        <taxon>Psocodea</taxon>
        <taxon>Troctomorpha</taxon>
        <taxon>Phthiraptera</taxon>
        <taxon>Anoplura</taxon>
        <taxon>Polyplacidae</taxon>
        <taxon>Polyplax</taxon>
    </lineage>
</organism>
<evidence type="ECO:0000259" key="3">
    <source>
        <dbReference type="Pfam" id="PF06588"/>
    </source>
</evidence>
<comment type="caution">
    <text evidence="4">The sequence shown here is derived from an EMBL/GenBank/DDBJ whole genome shotgun (WGS) entry which is preliminary data.</text>
</comment>
<dbReference type="Pfam" id="PF24681">
    <property type="entry name" value="Kelch_KLHDC2_KLHL20_DRC7"/>
    <property type="match status" value="1"/>
</dbReference>
<dbReference type="InterPro" id="IPR006594">
    <property type="entry name" value="LisH"/>
</dbReference>
<dbReference type="Proteomes" id="UP001359485">
    <property type="component" value="Unassembled WGS sequence"/>
</dbReference>
<dbReference type="PANTHER" id="PTHR15526:SF5">
    <property type="entry name" value="MUSKELIN"/>
    <property type="match status" value="1"/>
</dbReference>
<reference evidence="4 5" key="1">
    <citation type="submission" date="2023-09" db="EMBL/GenBank/DDBJ databases">
        <title>Genomes of two closely related lineages of the louse Polyplax serrata with different host specificities.</title>
        <authorList>
            <person name="Martinu J."/>
            <person name="Tarabai H."/>
            <person name="Stefka J."/>
            <person name="Hypsa V."/>
        </authorList>
    </citation>
    <scope>NUCLEOTIDE SEQUENCE [LARGE SCALE GENOMIC DNA]</scope>
    <source>
        <strain evidence="4">98ZLc_SE</strain>
    </source>
</reference>
<dbReference type="InterPro" id="IPR008979">
    <property type="entry name" value="Galactose-bd-like_sf"/>
</dbReference>
<dbReference type="PANTHER" id="PTHR15526">
    <property type="entry name" value="MUSKELIN"/>
    <property type="match status" value="1"/>
</dbReference>
<proteinExistence type="predicted"/>
<dbReference type="SMART" id="SM00667">
    <property type="entry name" value="LisH"/>
    <property type="match status" value="1"/>
</dbReference>
<accession>A0ABR1ADK1</accession>
<dbReference type="InterPro" id="IPR010565">
    <property type="entry name" value="Muskelin_N"/>
</dbReference>
<feature type="domain" description="Muskelin N-terminal" evidence="3">
    <location>
        <begin position="9"/>
        <end position="202"/>
    </location>
</feature>
<dbReference type="SUPFAM" id="SSF49785">
    <property type="entry name" value="Galactose-binding domain-like"/>
    <property type="match status" value="1"/>
</dbReference>
<gene>
    <name evidence="4" type="ORF">RUM44_005501</name>
</gene>
<dbReference type="Gene3D" id="2.60.120.260">
    <property type="entry name" value="Galactose-binding domain-like"/>
    <property type="match status" value="1"/>
</dbReference>
<dbReference type="InterPro" id="IPR052456">
    <property type="entry name" value="CTLH_complex_component"/>
</dbReference>
<protein>
    <recommendedName>
        <fullName evidence="3">Muskelin N-terminal domain-containing protein</fullName>
    </recommendedName>
</protein>
<dbReference type="PROSITE" id="PS50896">
    <property type="entry name" value="LISH"/>
    <property type="match status" value="1"/>
</dbReference>
<dbReference type="InterPro" id="IPR015915">
    <property type="entry name" value="Kelch-typ_b-propeller"/>
</dbReference>
<evidence type="ECO:0000313" key="5">
    <source>
        <dbReference type="Proteomes" id="UP001359485"/>
    </source>
</evidence>
<evidence type="ECO:0000256" key="1">
    <source>
        <dbReference type="ARBA" id="ARBA00022441"/>
    </source>
</evidence>
<dbReference type="Pfam" id="PF06588">
    <property type="entry name" value="Muskelin_N"/>
    <property type="match status" value="1"/>
</dbReference>
<name>A0ABR1ADK1_POLSC</name>
<dbReference type="EMBL" id="JAWJWF010000052">
    <property type="protein sequence ID" value="KAK6617170.1"/>
    <property type="molecule type" value="Genomic_DNA"/>
</dbReference>
<evidence type="ECO:0000256" key="2">
    <source>
        <dbReference type="ARBA" id="ARBA00022737"/>
    </source>
</evidence>
<keyword evidence="5" id="KW-1185">Reference proteome</keyword>
<dbReference type="Gene3D" id="2.120.10.80">
    <property type="entry name" value="Kelch-type beta propeller"/>
    <property type="match status" value="2"/>
</dbReference>